<evidence type="ECO:0000256" key="6">
    <source>
        <dbReference type="SAM" id="Coils"/>
    </source>
</evidence>
<dbReference type="SMART" id="SM00432">
    <property type="entry name" value="MADS"/>
    <property type="match status" value="1"/>
</dbReference>
<gene>
    <name evidence="8" type="ORF">RIF29_22778</name>
</gene>
<protein>
    <recommendedName>
        <fullName evidence="7">MADS-box domain-containing protein</fullName>
    </recommendedName>
</protein>
<keyword evidence="2" id="KW-0805">Transcription regulation</keyword>
<dbReference type="PROSITE" id="PS50066">
    <property type="entry name" value="MADS_BOX_2"/>
    <property type="match status" value="1"/>
</dbReference>
<accession>A0AAN9F9B0</accession>
<comment type="subcellular location">
    <subcellularLocation>
        <location evidence="1">Nucleus</location>
    </subcellularLocation>
</comment>
<dbReference type="GO" id="GO:0005634">
    <property type="term" value="C:nucleus"/>
    <property type="evidence" value="ECO:0007669"/>
    <property type="project" value="UniProtKB-SubCell"/>
</dbReference>
<dbReference type="PANTHER" id="PTHR11945:SF762">
    <property type="entry name" value="AGAMOUS-LIKE MADS-BOX PROTEIN AGL62"/>
    <property type="match status" value="1"/>
</dbReference>
<dbReference type="Pfam" id="PF00319">
    <property type="entry name" value="SRF-TF"/>
    <property type="match status" value="1"/>
</dbReference>
<evidence type="ECO:0000313" key="9">
    <source>
        <dbReference type="Proteomes" id="UP001372338"/>
    </source>
</evidence>
<dbReference type="Proteomes" id="UP001372338">
    <property type="component" value="Unassembled WGS sequence"/>
</dbReference>
<feature type="domain" description="MADS-box" evidence="7">
    <location>
        <begin position="12"/>
        <end position="72"/>
    </location>
</feature>
<dbReference type="Gene3D" id="3.40.1810.10">
    <property type="entry name" value="Transcription factor, MADS-box"/>
    <property type="match status" value="1"/>
</dbReference>
<dbReference type="GO" id="GO:0000981">
    <property type="term" value="F:DNA-binding transcription factor activity, RNA polymerase II-specific"/>
    <property type="evidence" value="ECO:0007669"/>
    <property type="project" value="TreeGrafter"/>
</dbReference>
<comment type="caution">
    <text evidence="8">The sequence shown here is derived from an EMBL/GenBank/DDBJ whole genome shotgun (WGS) entry which is preliminary data.</text>
</comment>
<dbReference type="AlphaFoldDB" id="A0AAN9F9B0"/>
<keyword evidence="3" id="KW-0238">DNA-binding</keyword>
<dbReference type="GO" id="GO:0046983">
    <property type="term" value="F:protein dimerization activity"/>
    <property type="evidence" value="ECO:0007669"/>
    <property type="project" value="InterPro"/>
</dbReference>
<dbReference type="PRINTS" id="PR00404">
    <property type="entry name" value="MADSDOMAIN"/>
</dbReference>
<dbReference type="SUPFAM" id="SSF55455">
    <property type="entry name" value="SRF-like"/>
    <property type="match status" value="1"/>
</dbReference>
<evidence type="ECO:0000256" key="5">
    <source>
        <dbReference type="ARBA" id="ARBA00023242"/>
    </source>
</evidence>
<sequence length="181" mass="21203">MDMFKPTKKTIIGRKKIEIKKLDKNSCKLVTFSKRRAGLFRKASELCILCHVYAAIIVFSPADKLFCFGEPNTENIVARYLKETAAIDAPTKDRREGGKPVSYEEHNKEYDEAMKKLELERKELADMKTLAKHNNKRGDWWKESINEMSVEQLEQFMIAIYELRGKLVERAVQLRMQWRLS</sequence>
<keyword evidence="4" id="KW-0804">Transcription</keyword>
<keyword evidence="9" id="KW-1185">Reference proteome</keyword>
<evidence type="ECO:0000256" key="4">
    <source>
        <dbReference type="ARBA" id="ARBA00023163"/>
    </source>
</evidence>
<evidence type="ECO:0000256" key="1">
    <source>
        <dbReference type="ARBA" id="ARBA00004123"/>
    </source>
</evidence>
<name>A0AAN9F9B0_CROPI</name>
<evidence type="ECO:0000256" key="2">
    <source>
        <dbReference type="ARBA" id="ARBA00023015"/>
    </source>
</evidence>
<organism evidence="8 9">
    <name type="scientific">Crotalaria pallida</name>
    <name type="common">Smooth rattlebox</name>
    <name type="synonym">Crotalaria striata</name>
    <dbReference type="NCBI Taxonomy" id="3830"/>
    <lineage>
        <taxon>Eukaryota</taxon>
        <taxon>Viridiplantae</taxon>
        <taxon>Streptophyta</taxon>
        <taxon>Embryophyta</taxon>
        <taxon>Tracheophyta</taxon>
        <taxon>Spermatophyta</taxon>
        <taxon>Magnoliopsida</taxon>
        <taxon>eudicotyledons</taxon>
        <taxon>Gunneridae</taxon>
        <taxon>Pentapetalae</taxon>
        <taxon>rosids</taxon>
        <taxon>fabids</taxon>
        <taxon>Fabales</taxon>
        <taxon>Fabaceae</taxon>
        <taxon>Papilionoideae</taxon>
        <taxon>50 kb inversion clade</taxon>
        <taxon>genistoids sensu lato</taxon>
        <taxon>core genistoids</taxon>
        <taxon>Crotalarieae</taxon>
        <taxon>Crotalaria</taxon>
    </lineage>
</organism>
<feature type="coiled-coil region" evidence="6">
    <location>
        <begin position="103"/>
        <end position="134"/>
    </location>
</feature>
<dbReference type="GO" id="GO:0000978">
    <property type="term" value="F:RNA polymerase II cis-regulatory region sequence-specific DNA binding"/>
    <property type="evidence" value="ECO:0007669"/>
    <property type="project" value="TreeGrafter"/>
</dbReference>
<evidence type="ECO:0000313" key="8">
    <source>
        <dbReference type="EMBL" id="KAK7269956.1"/>
    </source>
</evidence>
<keyword evidence="6" id="KW-0175">Coiled coil</keyword>
<dbReference type="InterPro" id="IPR002100">
    <property type="entry name" value="TF_MADSbox"/>
</dbReference>
<reference evidence="8 9" key="1">
    <citation type="submission" date="2024-01" db="EMBL/GenBank/DDBJ databases">
        <title>The genomes of 5 underutilized Papilionoideae crops provide insights into root nodulation and disease resistanc.</title>
        <authorList>
            <person name="Yuan L."/>
        </authorList>
    </citation>
    <scope>NUCLEOTIDE SEQUENCE [LARGE SCALE GENOMIC DNA]</scope>
    <source>
        <strain evidence="8">ZHUSHIDOU_FW_LH</strain>
        <tissue evidence="8">Leaf</tissue>
    </source>
</reference>
<dbReference type="EMBL" id="JAYWIO010000004">
    <property type="protein sequence ID" value="KAK7269956.1"/>
    <property type="molecule type" value="Genomic_DNA"/>
</dbReference>
<proteinExistence type="predicted"/>
<dbReference type="InterPro" id="IPR036879">
    <property type="entry name" value="TF_MADSbox_sf"/>
</dbReference>
<dbReference type="FunFam" id="3.40.1810.10:FF:000006">
    <property type="entry name" value="Agamous-like MADS-box protein AGL62"/>
    <property type="match status" value="1"/>
</dbReference>
<evidence type="ECO:0000256" key="3">
    <source>
        <dbReference type="ARBA" id="ARBA00023125"/>
    </source>
</evidence>
<keyword evidence="5" id="KW-0539">Nucleus</keyword>
<evidence type="ECO:0000259" key="7">
    <source>
        <dbReference type="PROSITE" id="PS50066"/>
    </source>
</evidence>
<dbReference type="PANTHER" id="PTHR11945">
    <property type="entry name" value="MADS BOX PROTEIN"/>
    <property type="match status" value="1"/>
</dbReference>